<feature type="domain" description="DUF2231" evidence="2">
    <location>
        <begin position="5"/>
        <end position="175"/>
    </location>
</feature>
<dbReference type="Pfam" id="PF09990">
    <property type="entry name" value="DUF2231"/>
    <property type="match status" value="1"/>
</dbReference>
<gene>
    <name evidence="3" type="ORF">HXX08_05750</name>
    <name evidence="4" type="ORF">OZ401_000497</name>
</gene>
<dbReference type="InterPro" id="IPR019251">
    <property type="entry name" value="DUF2231_TM"/>
</dbReference>
<dbReference type="Proteomes" id="UP001431572">
    <property type="component" value="Chromosome 1"/>
</dbReference>
<keyword evidence="1" id="KW-1133">Transmembrane helix</keyword>
<sequence>MTPYGAPLHPLLVHFPIALLIAGVVAGFVASFPKLGWLRVVEMVLMAVGGITALVTRQTGEENAERFMSAIRRSGASTDVYETHKLFANLTIVAFGLLIMFRLAIWGWFLLRDKQKLAELKNSPIVFLGAIFARAQIVPVFFLVVYLLGALVAVGFLSATGYYGGELVYTYGIGIK</sequence>
<name>A0A8T7M2L1_9CHLR</name>
<feature type="transmembrane region" description="Helical" evidence="1">
    <location>
        <begin position="12"/>
        <end position="30"/>
    </location>
</feature>
<feature type="transmembrane region" description="Helical" evidence="1">
    <location>
        <begin position="37"/>
        <end position="56"/>
    </location>
</feature>
<accession>A0A8T7M2L1</accession>
<proteinExistence type="predicted"/>
<dbReference type="Proteomes" id="UP000521676">
    <property type="component" value="Unassembled WGS sequence"/>
</dbReference>
<dbReference type="AlphaFoldDB" id="A0A8T7M2L1"/>
<reference evidence="3 5" key="1">
    <citation type="submission" date="2020-06" db="EMBL/GenBank/DDBJ databases">
        <title>Anoxygenic phototrophic Chloroflexota member uses a Type I reaction center.</title>
        <authorList>
            <person name="Tsuji J.M."/>
            <person name="Shaw N.A."/>
            <person name="Nagashima S."/>
            <person name="Venkiteswaran J."/>
            <person name="Schiff S.L."/>
            <person name="Hanada S."/>
            <person name="Tank M."/>
            <person name="Neufeld J.D."/>
        </authorList>
    </citation>
    <scope>NUCLEOTIDE SEQUENCE [LARGE SCALE GENOMIC DNA]</scope>
    <source>
        <strain evidence="3">L227-S17</strain>
    </source>
</reference>
<evidence type="ECO:0000256" key="1">
    <source>
        <dbReference type="SAM" id="Phobius"/>
    </source>
</evidence>
<reference evidence="4" key="2">
    <citation type="journal article" date="2024" name="Nature">
        <title>Anoxygenic phototroph of the Chloroflexota uses a type I reaction centre.</title>
        <authorList>
            <person name="Tsuji J.M."/>
            <person name="Shaw N.A."/>
            <person name="Nagashima S."/>
            <person name="Venkiteswaran J.J."/>
            <person name="Schiff S.L."/>
            <person name="Watanabe T."/>
            <person name="Fukui M."/>
            <person name="Hanada S."/>
            <person name="Tank M."/>
            <person name="Neufeld J.D."/>
        </authorList>
    </citation>
    <scope>NUCLEOTIDE SEQUENCE</scope>
    <source>
        <strain evidence="4">L227-S17</strain>
    </source>
</reference>
<feature type="transmembrane region" description="Helical" evidence="1">
    <location>
        <begin position="131"/>
        <end position="157"/>
    </location>
</feature>
<evidence type="ECO:0000313" key="6">
    <source>
        <dbReference type="Proteomes" id="UP001431572"/>
    </source>
</evidence>
<keyword evidence="1" id="KW-0472">Membrane</keyword>
<dbReference type="EMBL" id="JACATZ010000001">
    <property type="protein sequence ID" value="NWJ45366.1"/>
    <property type="molecule type" value="Genomic_DNA"/>
</dbReference>
<organism evidence="3 5">
    <name type="scientific">Candidatus Chlorohelix allophototropha</name>
    <dbReference type="NCBI Taxonomy" id="3003348"/>
    <lineage>
        <taxon>Bacteria</taxon>
        <taxon>Bacillati</taxon>
        <taxon>Chloroflexota</taxon>
        <taxon>Chloroflexia</taxon>
        <taxon>Candidatus Chloroheliales</taxon>
        <taxon>Candidatus Chloroheliaceae</taxon>
        <taxon>Candidatus Chlorohelix</taxon>
    </lineage>
</organism>
<evidence type="ECO:0000313" key="5">
    <source>
        <dbReference type="Proteomes" id="UP000521676"/>
    </source>
</evidence>
<dbReference type="EMBL" id="CP128399">
    <property type="protein sequence ID" value="WJW67238.1"/>
    <property type="molecule type" value="Genomic_DNA"/>
</dbReference>
<evidence type="ECO:0000313" key="4">
    <source>
        <dbReference type="EMBL" id="WJW67238.1"/>
    </source>
</evidence>
<protein>
    <recommendedName>
        <fullName evidence="2">DUF2231 domain-containing protein</fullName>
    </recommendedName>
</protein>
<keyword evidence="6" id="KW-1185">Reference proteome</keyword>
<keyword evidence="1" id="KW-0812">Transmembrane</keyword>
<evidence type="ECO:0000313" key="3">
    <source>
        <dbReference type="EMBL" id="NWJ45366.1"/>
    </source>
</evidence>
<evidence type="ECO:0000259" key="2">
    <source>
        <dbReference type="Pfam" id="PF09990"/>
    </source>
</evidence>
<dbReference type="RefSeq" id="WP_341469136.1">
    <property type="nucleotide sequence ID" value="NZ_CP128399.1"/>
</dbReference>
<feature type="transmembrane region" description="Helical" evidence="1">
    <location>
        <begin position="86"/>
        <end position="111"/>
    </location>
</feature>